<sequence>MLSSALSKQWKALTEEEQKEWQKKAEAASQAHDGSHIYSNQEMLLDEIARIFEGVSGPGCYQMGNAAFELLYAYRDKDNKVTKGCITIRASKSCKTFAEFDPQLHSLLDAKWTDYAHLAIKSSRLLLSTVMSPASDTPSFSKPYKLKEDGSNWAVYRDRTTDHLKGKGLRSHLNGRVSKPIELNERYSESLNKFFFYLPSDDDFENPLESADVDKYELLAAEYDRNEGLGSDVLNNTIPTPIYREIHHLPTLALKWRALQAMFEHRGNTVQIDILSKLQSARYSSGSMRAFLSQLTEWRNDLLDNDYQLSDSQFVTYITSSVSTIPDYRMFISAIEGAAEVTGTTITLEVLKKRLIAEHEARNGINSNATTSGSGSAALAASRSKDGKGGKKKRKNEYHCTICNISGHSKERCYAEGGGRHDQAPEWYKKKQAERLAQEMKNANAATTTSSNVKASYTCVVEGVTRSFNPIALSAAKAPDDYQGIILDCGASDHFTPYRHLLTNFVELCEHTRVADNRATYVEGRGTMVVEIPMGKGQPPTTLTLTSVYCVPSFVFTLISTTRMDLAGYSILQKGGISTIRAPDDTIIGRVPLVRGLYRVTDPTGGSDGSGPLRANATTMSLMDFHIVMGHRSFGDLRRMIEGGMIEGIKVKDLSGTPPVCRTCIEAKAIRKPFKESKSPHPTTYAQEISTDVWGPASVESIGRKNYFVLFIDRFSHETRAFFLRNKSDAFDAYQRYEAWVHVQRDAKIKVLRSDRGGEYIGAEFTSHLEHNGTVRKLTTHNSPQSNGIAERAMGVHVSTARALLIQSKLPTFLWAEAIRFSVWLHNRQFTTSVPTLKTPFEIVTGKKPDLSTLHPWGAKVLVKDLKAGKLQSRVREGHYLGPDEEALGSRIYWEGKRTITVEREVFFDIPDMGSVSVEGETGSDDETDEFVYLFNNSTSHSQTKLHFPQEDDDEPGEYAADIDSPPTPPSDPPPPQPTSYFDEDEDDDEIPELMEDSDNEDDEEDGDDEEIERELLQEDGDEREGEGEGGLPVVPEPVNEDVPMPGHFSAQEPTTSTCTRRNVAPPPGFYSESNQEARGRGVNNPQPYTKDATLAALIAEIDETLGQEGASVGSSPGLVSALAMALAANQGSDDPTYEEAMSGSDKEKWMEAIREEVAQIEKMQTYEIVEVDRRNIPNIIGSRFVLRQKWDAQGNISRYKARLVGKGYSQRPGIDFNETFAPTIRPVTLRLILALGATMGSAIEQGDAKNAYLNGILPPNEIIYMQPHPILYKLHPTLVPRREQAKAKGKILVLRLWRPLYGTKQGGNKWYEELCFVLLKLGLNKSKADHALFYRFKSPTEYCLLGVATDDFTFVADSTGTVKKLKGEMGKHMELAEMGELSWILGVDVRRDLKARTITLSQTAYINHILERFGMLECKNASTPLEPHIDLTPGSEHVSSTLLSPKKKSEYRELVGLLMYLSVMTRPDLASALAVLARYLEQPHTTHMEAGMHVIRYIKATRDFRLTLGGKDFVLSGYSDANWGTELHRHSISGYTFSTGAGVISWSSKKQPIITLSSTESEYVALTHAAKEAKWLRTLTREILPVVGLGAYVEKFNPTVLYCDNQGAIKLSTNPVFHAHTKHIDIHFHYIQQTITSRDLQLVYCPTDSMVADIMTKQLARVKFTQFRRAMGVLGPEESVESDARIEGEC</sequence>
<keyword evidence="1" id="KW-0694">RNA-binding</keyword>
<dbReference type="GO" id="GO:0005634">
    <property type="term" value="C:nucleus"/>
    <property type="evidence" value="ECO:0007669"/>
    <property type="project" value="UniProtKB-ARBA"/>
</dbReference>
<evidence type="ECO:0000313" key="4">
    <source>
        <dbReference type="EMBL" id="KAJ2929484.1"/>
    </source>
</evidence>
<dbReference type="Gene3D" id="3.30.420.10">
    <property type="entry name" value="Ribonuclease H-like superfamily/Ribonuclease H"/>
    <property type="match status" value="1"/>
</dbReference>
<dbReference type="InterPro" id="IPR036397">
    <property type="entry name" value="RNaseH_sf"/>
</dbReference>
<dbReference type="GO" id="GO:0003723">
    <property type="term" value="F:RNA binding"/>
    <property type="evidence" value="ECO:0007669"/>
    <property type="project" value="UniProtKB-KW"/>
</dbReference>
<feature type="non-terminal residue" evidence="4">
    <location>
        <position position="1691"/>
    </location>
</feature>
<evidence type="ECO:0000313" key="5">
    <source>
        <dbReference type="Proteomes" id="UP001140091"/>
    </source>
</evidence>
<keyword evidence="5" id="KW-1185">Reference proteome</keyword>
<feature type="region of interest" description="Disordered" evidence="2">
    <location>
        <begin position="992"/>
        <end position="1011"/>
    </location>
</feature>
<accession>A0A9W8MI73</accession>
<feature type="region of interest" description="Disordered" evidence="2">
    <location>
        <begin position="941"/>
        <end position="986"/>
    </location>
</feature>
<dbReference type="PANTHER" id="PTHR11439">
    <property type="entry name" value="GAG-POL-RELATED RETROTRANSPOSON"/>
    <property type="match status" value="1"/>
</dbReference>
<dbReference type="InterPro" id="IPR001584">
    <property type="entry name" value="Integrase_cat-core"/>
</dbReference>
<feature type="compositionally biased region" description="Low complexity" evidence="2">
    <location>
        <begin position="366"/>
        <end position="382"/>
    </location>
</feature>
<protein>
    <recommendedName>
        <fullName evidence="3">Integrase catalytic domain-containing protein</fullName>
    </recommendedName>
</protein>
<dbReference type="Pfam" id="PF14223">
    <property type="entry name" value="Retrotran_gag_2"/>
    <property type="match status" value="1"/>
</dbReference>
<evidence type="ECO:0000256" key="1">
    <source>
        <dbReference type="ARBA" id="ARBA00022884"/>
    </source>
</evidence>
<feature type="compositionally biased region" description="Pro residues" evidence="2">
    <location>
        <begin position="966"/>
        <end position="978"/>
    </location>
</feature>
<feature type="region of interest" description="Disordered" evidence="2">
    <location>
        <begin position="1017"/>
        <end position="1088"/>
    </location>
</feature>
<dbReference type="GO" id="GO:0015074">
    <property type="term" value="P:DNA integration"/>
    <property type="evidence" value="ECO:0007669"/>
    <property type="project" value="InterPro"/>
</dbReference>
<dbReference type="InterPro" id="IPR013103">
    <property type="entry name" value="RVT_2"/>
</dbReference>
<feature type="domain" description="Integrase catalytic" evidence="3">
    <location>
        <begin position="678"/>
        <end position="848"/>
    </location>
</feature>
<proteinExistence type="predicted"/>
<feature type="compositionally biased region" description="Low complexity" evidence="2">
    <location>
        <begin position="1032"/>
        <end position="1046"/>
    </location>
</feature>
<feature type="region of interest" description="Disordered" evidence="2">
    <location>
        <begin position="365"/>
        <end position="393"/>
    </location>
</feature>
<dbReference type="InterPro" id="IPR054722">
    <property type="entry name" value="PolX-like_BBD"/>
</dbReference>
<reference evidence="4" key="1">
    <citation type="submission" date="2022-06" db="EMBL/GenBank/DDBJ databases">
        <title>Genome Sequence of Candolleomyces eurysporus.</title>
        <authorList>
            <person name="Buettner E."/>
        </authorList>
    </citation>
    <scope>NUCLEOTIDE SEQUENCE</scope>
    <source>
        <strain evidence="4">VTCC 930004</strain>
    </source>
</reference>
<feature type="compositionally biased region" description="Polar residues" evidence="2">
    <location>
        <begin position="1052"/>
        <end position="1061"/>
    </location>
</feature>
<dbReference type="OrthoDB" id="3015170at2759"/>
<dbReference type="SUPFAM" id="SSF53098">
    <property type="entry name" value="Ribonuclease H-like"/>
    <property type="match status" value="1"/>
</dbReference>
<name>A0A9W8MI73_9AGAR</name>
<dbReference type="Proteomes" id="UP001140091">
    <property type="component" value="Unassembled WGS sequence"/>
</dbReference>
<dbReference type="CDD" id="cd09272">
    <property type="entry name" value="RNase_HI_RT_Ty1"/>
    <property type="match status" value="1"/>
</dbReference>
<dbReference type="EMBL" id="JANBPK010000871">
    <property type="protein sequence ID" value="KAJ2929484.1"/>
    <property type="molecule type" value="Genomic_DNA"/>
</dbReference>
<dbReference type="Pfam" id="PF07727">
    <property type="entry name" value="RVT_2"/>
    <property type="match status" value="1"/>
</dbReference>
<dbReference type="PANTHER" id="PTHR11439:SF463">
    <property type="entry name" value="REVERSE TRANSCRIPTASE TY1_COPIA-TYPE DOMAIN-CONTAINING PROTEIN"/>
    <property type="match status" value="1"/>
</dbReference>
<dbReference type="Pfam" id="PF22936">
    <property type="entry name" value="Pol_BBD"/>
    <property type="match status" value="1"/>
</dbReference>
<feature type="compositionally biased region" description="Acidic residues" evidence="2">
    <location>
        <begin position="1017"/>
        <end position="1028"/>
    </location>
</feature>
<dbReference type="InterPro" id="IPR012337">
    <property type="entry name" value="RNaseH-like_sf"/>
</dbReference>
<comment type="caution">
    <text evidence="4">The sequence shown here is derived from an EMBL/GenBank/DDBJ whole genome shotgun (WGS) entry which is preliminary data.</text>
</comment>
<evidence type="ECO:0000259" key="3">
    <source>
        <dbReference type="PROSITE" id="PS50994"/>
    </source>
</evidence>
<organism evidence="4 5">
    <name type="scientific">Candolleomyces eurysporus</name>
    <dbReference type="NCBI Taxonomy" id="2828524"/>
    <lineage>
        <taxon>Eukaryota</taxon>
        <taxon>Fungi</taxon>
        <taxon>Dikarya</taxon>
        <taxon>Basidiomycota</taxon>
        <taxon>Agaricomycotina</taxon>
        <taxon>Agaricomycetes</taxon>
        <taxon>Agaricomycetidae</taxon>
        <taxon>Agaricales</taxon>
        <taxon>Agaricineae</taxon>
        <taxon>Psathyrellaceae</taxon>
        <taxon>Candolleomyces</taxon>
    </lineage>
</organism>
<gene>
    <name evidence="4" type="ORF">H1R20_g7604</name>
</gene>
<dbReference type="PROSITE" id="PS50994">
    <property type="entry name" value="INTEGRASE"/>
    <property type="match status" value="1"/>
</dbReference>
<evidence type="ECO:0000256" key="2">
    <source>
        <dbReference type="SAM" id="MobiDB-lite"/>
    </source>
</evidence>